<dbReference type="Gene3D" id="3.80.10.10">
    <property type="entry name" value="Ribonuclease Inhibitor"/>
    <property type="match status" value="4"/>
</dbReference>
<comment type="similarity">
    <text evidence="2">Belongs to the RLP family.</text>
</comment>
<feature type="compositionally biased region" description="Basic and acidic residues" evidence="11">
    <location>
        <begin position="901"/>
        <end position="911"/>
    </location>
</feature>
<dbReference type="Pfam" id="PF00560">
    <property type="entry name" value="LRR_1"/>
    <property type="match status" value="9"/>
</dbReference>
<evidence type="ECO:0000256" key="12">
    <source>
        <dbReference type="SAM" id="Phobius"/>
    </source>
</evidence>
<evidence type="ECO:0000256" key="3">
    <source>
        <dbReference type="ARBA" id="ARBA00022475"/>
    </source>
</evidence>
<evidence type="ECO:0000313" key="16">
    <source>
        <dbReference type="Proteomes" id="UP001318860"/>
    </source>
</evidence>
<evidence type="ECO:0000259" key="14">
    <source>
        <dbReference type="Pfam" id="PF08263"/>
    </source>
</evidence>
<proteinExistence type="inferred from homology"/>
<keyword evidence="5 12" id="KW-0812">Transmembrane</keyword>
<feature type="chain" id="PRO_5046772625" description="Leucine-rich repeat-containing N-terminal plant-type domain-containing protein" evidence="13">
    <location>
        <begin position="22"/>
        <end position="981"/>
    </location>
</feature>
<dbReference type="InterPro" id="IPR032675">
    <property type="entry name" value="LRR_dom_sf"/>
</dbReference>
<comment type="subcellular location">
    <subcellularLocation>
        <location evidence="1">Cell membrane</location>
        <topology evidence="1">Single-pass type I membrane protein</topology>
    </subcellularLocation>
</comment>
<evidence type="ECO:0000256" key="10">
    <source>
        <dbReference type="ARBA" id="ARBA00023180"/>
    </source>
</evidence>
<evidence type="ECO:0000256" key="7">
    <source>
        <dbReference type="ARBA" id="ARBA00022737"/>
    </source>
</evidence>
<dbReference type="EMBL" id="JABTTQ020000840">
    <property type="protein sequence ID" value="KAK6137442.1"/>
    <property type="molecule type" value="Genomic_DNA"/>
</dbReference>
<dbReference type="Proteomes" id="UP001318860">
    <property type="component" value="Unassembled WGS sequence"/>
</dbReference>
<keyword evidence="8 12" id="KW-1133">Transmembrane helix</keyword>
<feature type="region of interest" description="Disordered" evidence="11">
    <location>
        <begin position="895"/>
        <end position="920"/>
    </location>
</feature>
<feature type="signal peptide" evidence="13">
    <location>
        <begin position="1"/>
        <end position="21"/>
    </location>
</feature>
<evidence type="ECO:0000256" key="6">
    <source>
        <dbReference type="ARBA" id="ARBA00022729"/>
    </source>
</evidence>
<dbReference type="InterPro" id="IPR013210">
    <property type="entry name" value="LRR_N_plant-typ"/>
</dbReference>
<evidence type="ECO:0000256" key="4">
    <source>
        <dbReference type="ARBA" id="ARBA00022614"/>
    </source>
</evidence>
<feature type="domain" description="Leucine-rich repeat-containing N-terminal plant-type" evidence="14">
    <location>
        <begin position="35"/>
        <end position="68"/>
    </location>
</feature>
<dbReference type="PROSITE" id="PS51450">
    <property type="entry name" value="LRR"/>
    <property type="match status" value="1"/>
</dbReference>
<keyword evidence="3" id="KW-1003">Cell membrane</keyword>
<keyword evidence="10" id="KW-0325">Glycoprotein</keyword>
<reference evidence="15 16" key="1">
    <citation type="journal article" date="2021" name="Comput. Struct. Biotechnol. J.">
        <title>De novo genome assembly of the potent medicinal plant Rehmannia glutinosa using nanopore technology.</title>
        <authorList>
            <person name="Ma L."/>
            <person name="Dong C."/>
            <person name="Song C."/>
            <person name="Wang X."/>
            <person name="Zheng X."/>
            <person name="Niu Y."/>
            <person name="Chen S."/>
            <person name="Feng W."/>
        </authorList>
    </citation>
    <scope>NUCLEOTIDE SEQUENCE [LARGE SCALE GENOMIC DNA]</scope>
    <source>
        <strain evidence="15">DH-2019</strain>
    </source>
</reference>
<keyword evidence="16" id="KW-1185">Reference proteome</keyword>
<dbReference type="InterPro" id="IPR003591">
    <property type="entry name" value="Leu-rich_rpt_typical-subtyp"/>
</dbReference>
<evidence type="ECO:0000256" key="5">
    <source>
        <dbReference type="ARBA" id="ARBA00022692"/>
    </source>
</evidence>
<evidence type="ECO:0000256" key="11">
    <source>
        <dbReference type="SAM" id="MobiDB-lite"/>
    </source>
</evidence>
<keyword evidence="9 12" id="KW-0472">Membrane</keyword>
<dbReference type="SUPFAM" id="SSF52058">
    <property type="entry name" value="L domain-like"/>
    <property type="match status" value="3"/>
</dbReference>
<dbReference type="PANTHER" id="PTHR48063">
    <property type="entry name" value="LRR RECEPTOR-LIKE KINASE"/>
    <property type="match status" value="1"/>
</dbReference>
<dbReference type="SMART" id="SM00369">
    <property type="entry name" value="LRR_TYP"/>
    <property type="match status" value="6"/>
</dbReference>
<evidence type="ECO:0000256" key="8">
    <source>
        <dbReference type="ARBA" id="ARBA00022989"/>
    </source>
</evidence>
<accession>A0ABR0VU03</accession>
<evidence type="ECO:0000256" key="2">
    <source>
        <dbReference type="ARBA" id="ARBA00009592"/>
    </source>
</evidence>
<feature type="transmembrane region" description="Helical" evidence="12">
    <location>
        <begin position="930"/>
        <end position="951"/>
    </location>
</feature>
<sequence>MSLILIFFFITTIHLAHWSLAENNTAKFRPRECMALLKIKAELIDNAGRLSAWKDGIDCCDWEGILCDNQTYHVVAIDLHGSKNLSVARLSGNISQSLLDLPHLKYLDLSFNHFNEIQIPEFIGSLGNLHHLKLHSSYFSGLIPHNLGNLSILQLLDLGGNSLLIDTNLDWLSGFRSLEYLDLSNANLQRATTWLHAINKLPALKEIHLSNCQLLTPLTPVLNASNSLLVLDLYQNSLRSTPAFVWSLKNISSSLRYIDLSGNNLERNIFDVLGNLMSLSYLDLSNNQLGGGFPQASNNLSSLTSLRLVTANLNGQLRDLTMWLRDSTMLEDLFLANNNLSGPLPDMSRFSFLKTLSIEGNKLNGSLLRGNLRLPNLEYFEASRNKFSGRVPNLASCSSLMWLGLGMNMFDGTLTETIGYLSMLQYLSIPSNHLEGLISEAHLFNLSRLIILDLSSNSNLTVNISSSWNPPFQLGTLKLRDCKVGPHFPKWLQTQKKFENVDISNARISDTIPDWFWDSVDKRCNSINMSYNRIHGVLPDLSSSKLNLRTLDLSFNELSGPLPLLPQNMNNLDLSENRFSGTIHNFCHLKDRVLVLDISNNLLSGEIPEYCFLNLMSLYYLNFANNNFSGEISKSTTDLVCSVKSLHLRNNSFRGEIPRSLMKCRKLKILDLGENNFSGKIPGWLGNSMPELGVLILKSNKLYGELPSRLCHLTKIQVLDISMNQISGPIPKCFKYFTMLSSKEDPDRWHFRFEIARNDSSSFPDNADIMWKRMKVKYSNVLGLLKAIDLSSNNLSGEIPRELMSLVGLLGLNLSRNNLVGSIPHGVGQLGLLNFLDLSRNKLSGRIPPSLSQLNRLGMLHLSFNNLSGEIPWSDHLQTFDSATFMGNPGLCGPPLVSKPCPEDDEKKPPGDGDGDGDEEEDAFFNRDTYISTALGFIIAFWGVSGTLLFNRWWNITITEMFQDWFNVNRRRRVRRDFQNR</sequence>
<evidence type="ECO:0000256" key="9">
    <source>
        <dbReference type="ARBA" id="ARBA00023136"/>
    </source>
</evidence>
<organism evidence="15 16">
    <name type="scientific">Rehmannia glutinosa</name>
    <name type="common">Chinese foxglove</name>
    <dbReference type="NCBI Taxonomy" id="99300"/>
    <lineage>
        <taxon>Eukaryota</taxon>
        <taxon>Viridiplantae</taxon>
        <taxon>Streptophyta</taxon>
        <taxon>Embryophyta</taxon>
        <taxon>Tracheophyta</taxon>
        <taxon>Spermatophyta</taxon>
        <taxon>Magnoliopsida</taxon>
        <taxon>eudicotyledons</taxon>
        <taxon>Gunneridae</taxon>
        <taxon>Pentapetalae</taxon>
        <taxon>asterids</taxon>
        <taxon>lamiids</taxon>
        <taxon>Lamiales</taxon>
        <taxon>Orobanchaceae</taxon>
        <taxon>Rehmannieae</taxon>
        <taxon>Rehmannia</taxon>
    </lineage>
</organism>
<protein>
    <recommendedName>
        <fullName evidence="14">Leucine-rich repeat-containing N-terminal plant-type domain-containing protein</fullName>
    </recommendedName>
</protein>
<dbReference type="InterPro" id="IPR001611">
    <property type="entry name" value="Leu-rich_rpt"/>
</dbReference>
<evidence type="ECO:0000256" key="1">
    <source>
        <dbReference type="ARBA" id="ARBA00004251"/>
    </source>
</evidence>
<evidence type="ECO:0000313" key="15">
    <source>
        <dbReference type="EMBL" id="KAK6137442.1"/>
    </source>
</evidence>
<dbReference type="PANTHER" id="PTHR48063:SF101">
    <property type="entry name" value="LRR RECEPTOR-LIKE SERINE_THREONINE-PROTEIN KINASE FLS2"/>
    <property type="match status" value="1"/>
</dbReference>
<comment type="caution">
    <text evidence="15">The sequence shown here is derived from an EMBL/GenBank/DDBJ whole genome shotgun (WGS) entry which is preliminary data.</text>
</comment>
<name>A0ABR0VU03_REHGL</name>
<keyword evidence="7" id="KW-0677">Repeat</keyword>
<dbReference type="Pfam" id="PF08263">
    <property type="entry name" value="LRRNT_2"/>
    <property type="match status" value="1"/>
</dbReference>
<keyword evidence="4" id="KW-0433">Leucine-rich repeat</keyword>
<keyword evidence="6 13" id="KW-0732">Signal</keyword>
<gene>
    <name evidence="15" type="ORF">DH2020_028799</name>
</gene>
<evidence type="ECO:0000256" key="13">
    <source>
        <dbReference type="SAM" id="SignalP"/>
    </source>
</evidence>
<dbReference type="InterPro" id="IPR046956">
    <property type="entry name" value="RLP23-like"/>
</dbReference>